<proteinExistence type="predicted"/>
<dbReference type="EMBL" id="VMGI01000001">
    <property type="protein sequence ID" value="TSC94180.1"/>
    <property type="molecule type" value="Genomic_DNA"/>
</dbReference>
<evidence type="ECO:0000313" key="3">
    <source>
        <dbReference type="Proteomes" id="UP000315589"/>
    </source>
</evidence>
<feature type="compositionally biased region" description="Low complexity" evidence="1">
    <location>
        <begin position="1"/>
        <end position="18"/>
    </location>
</feature>
<feature type="non-terminal residue" evidence="2">
    <location>
        <position position="94"/>
    </location>
</feature>
<dbReference type="Proteomes" id="UP000315589">
    <property type="component" value="Unassembled WGS sequence"/>
</dbReference>
<feature type="region of interest" description="Disordered" evidence="1">
    <location>
        <begin position="1"/>
        <end position="41"/>
    </location>
</feature>
<feature type="compositionally biased region" description="Basic and acidic residues" evidence="1">
    <location>
        <begin position="19"/>
        <end position="31"/>
    </location>
</feature>
<evidence type="ECO:0000313" key="2">
    <source>
        <dbReference type="EMBL" id="TSC94180.1"/>
    </source>
</evidence>
<organism evidence="2 3">
    <name type="scientific">Candidatus Berkelbacteria bacterium Licking1014_85</name>
    <dbReference type="NCBI Taxonomy" id="2017148"/>
    <lineage>
        <taxon>Bacteria</taxon>
        <taxon>Candidatus Berkelbacteria</taxon>
    </lineage>
</organism>
<comment type="caution">
    <text evidence="2">The sequence shown here is derived from an EMBL/GenBank/DDBJ whole genome shotgun (WGS) entry which is preliminary data.</text>
</comment>
<reference evidence="2 3" key="1">
    <citation type="submission" date="2017-07" db="EMBL/GenBank/DDBJ databases">
        <title>Mechanisms for carbon and nitrogen cycling indicate functional differentiation within the Candidate Phyla Radiation.</title>
        <authorList>
            <person name="Danczak R.E."/>
            <person name="Johnston M.D."/>
            <person name="Kenah C."/>
            <person name="Slattery M."/>
            <person name="Wrighton K.C."/>
            <person name="Wilkins M.J."/>
        </authorList>
    </citation>
    <scope>NUCLEOTIDE SEQUENCE [LARGE SCALE GENOMIC DNA]</scope>
    <source>
        <strain evidence="2">Licking1014_85</strain>
    </source>
</reference>
<evidence type="ECO:0000256" key="1">
    <source>
        <dbReference type="SAM" id="MobiDB-lite"/>
    </source>
</evidence>
<name>A0A554LMS8_9BACT</name>
<gene>
    <name evidence="2" type="ORF">CEN91_1</name>
</gene>
<dbReference type="AlphaFoldDB" id="A0A554LMS8"/>
<protein>
    <submittedName>
        <fullName evidence="2">Uncharacterized protein</fullName>
    </submittedName>
</protein>
<accession>A0A554LMS8</accession>
<sequence>MNDWNTTPAADTTAPADDTCGRLHRDHRASESAKLNTTGPARPNLFFLEGNSILLHTFTNVYIQLRAIISGINITVPADVMIGNAPKVQKAIIG</sequence>